<evidence type="ECO:0000313" key="3">
    <source>
        <dbReference type="EMBL" id="GMH87509.1"/>
    </source>
</evidence>
<name>A0A9W7BAX7_9STRA</name>
<dbReference type="Pfam" id="PF02260">
    <property type="entry name" value="FATC"/>
    <property type="match status" value="1"/>
</dbReference>
<comment type="caution">
    <text evidence="3">The sequence shown here is derived from an EMBL/GenBank/DDBJ whole genome shotgun (WGS) entry which is preliminary data.</text>
</comment>
<evidence type="ECO:0000259" key="2">
    <source>
        <dbReference type="Pfam" id="PF02260"/>
    </source>
</evidence>
<dbReference type="AlphaFoldDB" id="A0A9W7BAX7"/>
<feature type="domain" description="FATC" evidence="2">
    <location>
        <begin position="58"/>
        <end position="79"/>
    </location>
</feature>
<dbReference type="InterPro" id="IPR003152">
    <property type="entry name" value="FATC_dom"/>
</dbReference>
<proteinExistence type="predicted"/>
<feature type="compositionally biased region" description="Basic and acidic residues" evidence="1">
    <location>
        <begin position="35"/>
        <end position="48"/>
    </location>
</feature>
<accession>A0A9W7BAX7</accession>
<evidence type="ECO:0000313" key="4">
    <source>
        <dbReference type="Proteomes" id="UP001165085"/>
    </source>
</evidence>
<keyword evidence="4" id="KW-1185">Reference proteome</keyword>
<evidence type="ECO:0000256" key="1">
    <source>
        <dbReference type="SAM" id="MobiDB-lite"/>
    </source>
</evidence>
<feature type="region of interest" description="Disordered" evidence="1">
    <location>
        <begin position="34"/>
        <end position="55"/>
    </location>
</feature>
<organism evidence="3 4">
    <name type="scientific">Triparma strigata</name>
    <dbReference type="NCBI Taxonomy" id="1606541"/>
    <lineage>
        <taxon>Eukaryota</taxon>
        <taxon>Sar</taxon>
        <taxon>Stramenopiles</taxon>
        <taxon>Ochrophyta</taxon>
        <taxon>Bolidophyceae</taxon>
        <taxon>Parmales</taxon>
        <taxon>Triparmaceae</taxon>
        <taxon>Triparma</taxon>
    </lineage>
</organism>
<protein>
    <recommendedName>
        <fullName evidence="2">FATC domain-containing protein</fullName>
    </recommendedName>
</protein>
<gene>
    <name evidence="3" type="ORF">TrST_g13292</name>
</gene>
<dbReference type="EMBL" id="BRXY01000330">
    <property type="protein sequence ID" value="GMH87509.1"/>
    <property type="molecule type" value="Genomic_DNA"/>
</dbReference>
<reference evidence="4" key="1">
    <citation type="journal article" date="2023" name="Commun. Biol.">
        <title>Genome analysis of Parmales, the sister group of diatoms, reveals the evolutionary specialization of diatoms from phago-mixotrophs to photoautotrophs.</title>
        <authorList>
            <person name="Ban H."/>
            <person name="Sato S."/>
            <person name="Yoshikawa S."/>
            <person name="Yamada K."/>
            <person name="Nakamura Y."/>
            <person name="Ichinomiya M."/>
            <person name="Sato N."/>
            <person name="Blanc-Mathieu R."/>
            <person name="Endo H."/>
            <person name="Kuwata A."/>
            <person name="Ogata H."/>
        </authorList>
    </citation>
    <scope>NUCLEOTIDE SEQUENCE [LARGE SCALE GENOMIC DNA]</scope>
    <source>
        <strain evidence="4">NIES 3701</strain>
    </source>
</reference>
<dbReference type="Proteomes" id="UP001165085">
    <property type="component" value="Unassembled WGS sequence"/>
</dbReference>
<sequence length="93" mass="10183">MGGVRGDRVVRAGRRALARPAGLLDHQARIKAKMHGTDFARREKEKDAAGATAPPPTQFARLITEATAHENLCQIYLGWNLNLAPHHYSGAWA</sequence>